<accession>A0A2I0KMQ0</accession>
<dbReference type="STRING" id="22663.A0A2I0KMQ0"/>
<dbReference type="Gene3D" id="3.50.50.60">
    <property type="entry name" value="FAD/NAD(P)-binding domain"/>
    <property type="match status" value="1"/>
</dbReference>
<proteinExistence type="inferred from homology"/>
<comment type="caution">
    <text evidence="4">The sequence shown here is derived from an EMBL/GenBank/DDBJ whole genome shotgun (WGS) entry which is preliminary data.</text>
</comment>
<dbReference type="GO" id="GO:0071949">
    <property type="term" value="F:FAD binding"/>
    <property type="evidence" value="ECO:0007669"/>
    <property type="project" value="InterPro"/>
</dbReference>
<dbReference type="Proteomes" id="UP000233551">
    <property type="component" value="Unassembled WGS sequence"/>
</dbReference>
<dbReference type="OrthoDB" id="47494at2759"/>
<dbReference type="InterPro" id="IPR044560">
    <property type="entry name" value="MOase"/>
</dbReference>
<dbReference type="InterPro" id="IPR036188">
    <property type="entry name" value="FAD/NAD-bd_sf"/>
</dbReference>
<comment type="similarity">
    <text evidence="3">Belongs to the 3-hydroxybenzoate 6-hydroxylase family.</text>
</comment>
<keyword evidence="5" id="KW-1185">Reference proteome</keyword>
<protein>
    <submittedName>
        <fullName evidence="4">Uncharacterized protein</fullName>
    </submittedName>
</protein>
<sequence>MTLGGGGGGGGEMEEIVIVGGGLSGLATALALHRKGIASLVLERSESLRASGAAITIRTNGWHALDYLGIASALRQTAVSIEGFASINLDWSMQQTRSPISRGETRCIRRSDLIEALARDLPPGSIRFGSYVKFIKSDPFSSCPILHLNDGSTIKAKALVGCDGVNSVVLDYLGMRPTNFSGSSAFRGFTNYPEGHGFENLFFLATRGKVLLGRVPVDDTLVYWFITRHWTPEDLKISNNQDLMKSSSLESIKDFPEDVTKMIEKCDRSSLSCMRFRYRAPWDLMVESYRKGTTTVAGDALHAMSPFIGQGGSASLEDAIVLTEFLAQKLREVGPDRPHQELMGKYEEALEGYVKHRRMRLVRLSAQSYLMTKLAETSSVLVKTLCIAVMIIFFRDYTAHTEYDCRRLRL</sequence>
<evidence type="ECO:0000256" key="2">
    <source>
        <dbReference type="ARBA" id="ARBA00023033"/>
    </source>
</evidence>
<dbReference type="SUPFAM" id="SSF51905">
    <property type="entry name" value="FAD/NAD(P)-binding domain"/>
    <property type="match status" value="1"/>
</dbReference>
<keyword evidence="2" id="KW-0503">Monooxygenase</keyword>
<evidence type="ECO:0000313" key="4">
    <source>
        <dbReference type="EMBL" id="PKI69563.1"/>
    </source>
</evidence>
<organism evidence="4 5">
    <name type="scientific">Punica granatum</name>
    <name type="common">Pomegranate</name>
    <dbReference type="NCBI Taxonomy" id="22663"/>
    <lineage>
        <taxon>Eukaryota</taxon>
        <taxon>Viridiplantae</taxon>
        <taxon>Streptophyta</taxon>
        <taxon>Embryophyta</taxon>
        <taxon>Tracheophyta</taxon>
        <taxon>Spermatophyta</taxon>
        <taxon>Magnoliopsida</taxon>
        <taxon>eudicotyledons</taxon>
        <taxon>Gunneridae</taxon>
        <taxon>Pentapetalae</taxon>
        <taxon>rosids</taxon>
        <taxon>malvids</taxon>
        <taxon>Myrtales</taxon>
        <taxon>Lythraceae</taxon>
        <taxon>Punica</taxon>
    </lineage>
</organism>
<dbReference type="Pfam" id="PF01494">
    <property type="entry name" value="FAD_binding_3"/>
    <property type="match status" value="1"/>
</dbReference>
<evidence type="ECO:0000313" key="5">
    <source>
        <dbReference type="Proteomes" id="UP000233551"/>
    </source>
</evidence>
<dbReference type="PANTHER" id="PTHR45934:SF2">
    <property type="entry name" value="MONOOXYGENASE 1"/>
    <property type="match status" value="1"/>
</dbReference>
<dbReference type="PANTHER" id="PTHR45934">
    <property type="entry name" value="FAD/NAD(P)-BINDING OXIDOREDUCTASE FAMILY PROTEIN"/>
    <property type="match status" value="1"/>
</dbReference>
<dbReference type="GeneID" id="116194404"/>
<reference evidence="4 5" key="1">
    <citation type="submission" date="2017-11" db="EMBL/GenBank/DDBJ databases">
        <title>De-novo sequencing of pomegranate (Punica granatum L.) genome.</title>
        <authorList>
            <person name="Akparov Z."/>
            <person name="Amiraslanov A."/>
            <person name="Hajiyeva S."/>
            <person name="Abbasov M."/>
            <person name="Kaur K."/>
            <person name="Hamwieh A."/>
            <person name="Solovyev V."/>
            <person name="Salamov A."/>
            <person name="Braich B."/>
            <person name="Kosarev P."/>
            <person name="Mahmoud A."/>
            <person name="Hajiyev E."/>
            <person name="Babayeva S."/>
            <person name="Izzatullayeva V."/>
            <person name="Mammadov A."/>
            <person name="Mammadov A."/>
            <person name="Sharifova S."/>
            <person name="Ojaghi J."/>
            <person name="Eynullazada K."/>
            <person name="Bayramov B."/>
            <person name="Abdulazimova A."/>
            <person name="Shahmuradov I."/>
        </authorList>
    </citation>
    <scope>NUCLEOTIDE SEQUENCE [LARGE SCALE GENOMIC DNA]</scope>
    <source>
        <strain evidence="5">cv. AG2017</strain>
        <tissue evidence="4">Leaf</tissue>
    </source>
</reference>
<keyword evidence="1" id="KW-0560">Oxidoreductase</keyword>
<dbReference type="InterPro" id="IPR002938">
    <property type="entry name" value="FAD-bd"/>
</dbReference>
<dbReference type="EMBL" id="PGOL01000492">
    <property type="protein sequence ID" value="PKI69563.1"/>
    <property type="molecule type" value="Genomic_DNA"/>
</dbReference>
<dbReference type="GO" id="GO:0004497">
    <property type="term" value="F:monooxygenase activity"/>
    <property type="evidence" value="ECO:0007669"/>
    <property type="project" value="UniProtKB-KW"/>
</dbReference>
<evidence type="ECO:0000256" key="3">
    <source>
        <dbReference type="ARBA" id="ARBA00024018"/>
    </source>
</evidence>
<dbReference type="PRINTS" id="PR00420">
    <property type="entry name" value="RNGMNOXGNASE"/>
</dbReference>
<gene>
    <name evidence="4" type="ORF">CRG98_010046</name>
</gene>
<evidence type="ECO:0000256" key="1">
    <source>
        <dbReference type="ARBA" id="ARBA00023002"/>
    </source>
</evidence>
<dbReference type="AlphaFoldDB" id="A0A2I0KMQ0"/>
<name>A0A2I0KMQ0_PUNGR</name>